<dbReference type="PROSITE" id="PS50804">
    <property type="entry name" value="SCAN_BOX"/>
    <property type="match status" value="1"/>
</dbReference>
<evidence type="ECO:0000256" key="7">
    <source>
        <dbReference type="ARBA" id="ARBA00023015"/>
    </source>
</evidence>
<evidence type="ECO:0000256" key="8">
    <source>
        <dbReference type="ARBA" id="ARBA00023125"/>
    </source>
</evidence>
<dbReference type="CDD" id="cd07936">
    <property type="entry name" value="SCAN"/>
    <property type="match status" value="1"/>
</dbReference>
<dbReference type="Gene3D" id="3.30.160.60">
    <property type="entry name" value="Classic Zinc Finger"/>
    <property type="match status" value="7"/>
</dbReference>
<dbReference type="Proteomes" id="UP001190640">
    <property type="component" value="Chromosome 4"/>
</dbReference>
<dbReference type="PANTHER" id="PTHR23226:SF423">
    <property type="entry name" value="C2H2-TYPE DOMAIN-CONTAINING PROTEIN"/>
    <property type="match status" value="1"/>
</dbReference>
<dbReference type="GO" id="GO:0005634">
    <property type="term" value="C:nucleus"/>
    <property type="evidence" value="ECO:0007669"/>
    <property type="project" value="UniProtKB-SubCell"/>
</dbReference>
<protein>
    <submittedName>
        <fullName evidence="16">Zinc finger protein 397-like</fullName>
    </submittedName>
</protein>
<reference evidence="16" key="1">
    <citation type="submission" date="2025-08" db="UniProtKB">
        <authorList>
            <consortium name="RefSeq"/>
        </authorList>
    </citation>
    <scope>IDENTIFICATION</scope>
    <source>
        <tissue evidence="16">Blood</tissue>
    </source>
</reference>
<evidence type="ECO:0000259" key="14">
    <source>
        <dbReference type="PROSITE" id="PS50804"/>
    </source>
</evidence>
<comment type="similarity">
    <text evidence="2">Belongs to the krueppel C2H2-type zinc-finger protein family.</text>
</comment>
<dbReference type="Gene3D" id="1.10.4020.10">
    <property type="entry name" value="DNA breaking-rejoining enzymes"/>
    <property type="match status" value="1"/>
</dbReference>
<keyword evidence="4" id="KW-0677">Repeat</keyword>
<evidence type="ECO:0000256" key="9">
    <source>
        <dbReference type="ARBA" id="ARBA00023163"/>
    </source>
</evidence>
<evidence type="ECO:0000313" key="16">
    <source>
        <dbReference type="RefSeq" id="XP_054833918.1"/>
    </source>
</evidence>
<dbReference type="FunFam" id="3.30.160.60:FF:000088">
    <property type="entry name" value="Zinc finger and SCAN domain containing 2"/>
    <property type="match status" value="1"/>
</dbReference>
<evidence type="ECO:0000256" key="11">
    <source>
        <dbReference type="PROSITE-ProRule" id="PRU00042"/>
    </source>
</evidence>
<dbReference type="PROSITE" id="PS00028">
    <property type="entry name" value="ZINC_FINGER_C2H2_1"/>
    <property type="match status" value="7"/>
</dbReference>
<dbReference type="FunFam" id="3.30.160.60:FF:000848">
    <property type="entry name" value="Zinc finger protein 35"/>
    <property type="match status" value="1"/>
</dbReference>
<evidence type="ECO:0000313" key="15">
    <source>
        <dbReference type="Proteomes" id="UP001190640"/>
    </source>
</evidence>
<evidence type="ECO:0000256" key="12">
    <source>
        <dbReference type="SAM" id="MobiDB-lite"/>
    </source>
</evidence>
<feature type="domain" description="C2H2-type" evidence="13">
    <location>
        <begin position="402"/>
        <end position="429"/>
    </location>
</feature>
<evidence type="ECO:0000256" key="5">
    <source>
        <dbReference type="ARBA" id="ARBA00022771"/>
    </source>
</evidence>
<dbReference type="InterPro" id="IPR038269">
    <property type="entry name" value="SCAN_sf"/>
</dbReference>
<dbReference type="FunFam" id="3.30.160.60:FF:002343">
    <property type="entry name" value="Zinc finger protein 33A"/>
    <property type="match status" value="1"/>
</dbReference>
<sequence>MAAVERAVASMGLHFQTVPEEEVQTEGKTGGHGNPAGPKPRKGMKGAGKAAPVFQDGTTRGLPRWATPQQVKQEPGEGMPDSWDGPWQEFLKAVQSPHPGWGNPHLLAPAPWEDNGKAFTSPFEGVADSWLWPRGEWVARPSAGEPQQLCNTLEAREKGDSRKLKAEALRGDSVSAETQRRRFRQFCYREAEGPREVCSRLRDLCRQWLEPERHTKEQILELVILEQFLTILPVEIQSWVREGGPGTCSQAVILAEDFLTRQRETKRWEQQVPRSFQEMPGNAHKAEQALLDARQWQLYREAKQDSDGEASSLAGDGWASENEEEKPAPKDSEKAEPSGTFGEGPLLCPEQLEPFENQHKLENLQDDQLGGRECKPVLCQGVSQKCGEATAQSRIHKDRRKKVCTECGKSFCRSSDLLKHRRTHTGEKPFQCLHCGRSFSDRSNLIAHRRIHADQKPYQCLDCGKSFCQNSYLVRHRRTHTGEKPYKCSYCGKGFSDSSNLVVHKRTHTASDKPYRCPDCGRKFSEPSLLGRHQRMHVKERPYNCSDCGKTFRHRSDLVRHRRTHTGEKPFKCLDCGKCFSQRSHCSTHERRHTRQKLYQQHLDDGKSFGAAEIGLTTKEEVAETGQKLTTQKVGHMCVLLHTEWGYL</sequence>
<proteinExistence type="inferred from homology"/>
<dbReference type="InterPro" id="IPR013087">
    <property type="entry name" value="Znf_C2H2_type"/>
</dbReference>
<accession>A0AA97J9H0</accession>
<keyword evidence="8" id="KW-0238">DNA-binding</keyword>
<feature type="compositionally biased region" description="Basic and acidic residues" evidence="12">
    <location>
        <begin position="325"/>
        <end position="336"/>
    </location>
</feature>
<dbReference type="SMART" id="SM00355">
    <property type="entry name" value="ZnF_C2H2"/>
    <property type="match status" value="7"/>
</dbReference>
<dbReference type="InterPro" id="IPR003309">
    <property type="entry name" value="SCAN_dom"/>
</dbReference>
<feature type="region of interest" description="Disordered" evidence="12">
    <location>
        <begin position="301"/>
        <end position="349"/>
    </location>
</feature>
<dbReference type="Pfam" id="PF00096">
    <property type="entry name" value="zf-C2H2"/>
    <property type="match status" value="6"/>
</dbReference>
<feature type="domain" description="C2H2-type" evidence="13">
    <location>
        <begin position="543"/>
        <end position="570"/>
    </location>
</feature>
<feature type="domain" description="C2H2-type" evidence="13">
    <location>
        <begin position="486"/>
        <end position="513"/>
    </location>
</feature>
<feature type="domain" description="SCAN box" evidence="14">
    <location>
        <begin position="180"/>
        <end position="258"/>
    </location>
</feature>
<dbReference type="GO" id="GO:0008270">
    <property type="term" value="F:zinc ion binding"/>
    <property type="evidence" value="ECO:0007669"/>
    <property type="project" value="UniProtKB-KW"/>
</dbReference>
<dbReference type="FunFam" id="3.30.160.60:FF:001450">
    <property type="entry name" value="zinc finger protein 774"/>
    <property type="match status" value="1"/>
</dbReference>
<evidence type="ECO:0000256" key="4">
    <source>
        <dbReference type="ARBA" id="ARBA00022737"/>
    </source>
</evidence>
<dbReference type="AlphaFoldDB" id="A0AA97J9H0"/>
<dbReference type="GeneID" id="129328705"/>
<keyword evidence="5 11" id="KW-0863">Zinc-finger</keyword>
<dbReference type="GO" id="GO:0000981">
    <property type="term" value="F:DNA-binding transcription factor activity, RNA polymerase II-specific"/>
    <property type="evidence" value="ECO:0007669"/>
    <property type="project" value="TreeGrafter"/>
</dbReference>
<dbReference type="PANTHER" id="PTHR23226">
    <property type="entry name" value="ZINC FINGER AND SCAN DOMAIN-CONTAINING"/>
    <property type="match status" value="1"/>
</dbReference>
<evidence type="ECO:0000256" key="10">
    <source>
        <dbReference type="ARBA" id="ARBA00023242"/>
    </source>
</evidence>
<feature type="domain" description="C2H2-type" evidence="13">
    <location>
        <begin position="515"/>
        <end position="542"/>
    </location>
</feature>
<name>A0AA97J9H0_EUBMA</name>
<dbReference type="SUPFAM" id="SSF47353">
    <property type="entry name" value="Retrovirus capsid dimerization domain-like"/>
    <property type="match status" value="1"/>
</dbReference>
<dbReference type="PROSITE" id="PS50157">
    <property type="entry name" value="ZINC_FINGER_C2H2_2"/>
    <property type="match status" value="7"/>
</dbReference>
<keyword evidence="3" id="KW-0479">Metal-binding</keyword>
<dbReference type="GO" id="GO:0000978">
    <property type="term" value="F:RNA polymerase II cis-regulatory region sequence-specific DNA binding"/>
    <property type="evidence" value="ECO:0007669"/>
    <property type="project" value="TreeGrafter"/>
</dbReference>
<dbReference type="FunFam" id="3.30.160.60:FF:001872">
    <property type="entry name" value="Zinc finger protein"/>
    <property type="match status" value="1"/>
</dbReference>
<feature type="domain" description="C2H2-type" evidence="13">
    <location>
        <begin position="571"/>
        <end position="598"/>
    </location>
</feature>
<organism evidence="15 16">
    <name type="scientific">Eublepharis macularius</name>
    <name type="common">Leopard gecko</name>
    <name type="synonym">Cyrtodactylus macularius</name>
    <dbReference type="NCBI Taxonomy" id="481883"/>
    <lineage>
        <taxon>Eukaryota</taxon>
        <taxon>Metazoa</taxon>
        <taxon>Chordata</taxon>
        <taxon>Craniata</taxon>
        <taxon>Vertebrata</taxon>
        <taxon>Euteleostomi</taxon>
        <taxon>Lepidosauria</taxon>
        <taxon>Squamata</taxon>
        <taxon>Bifurcata</taxon>
        <taxon>Gekkota</taxon>
        <taxon>Eublepharidae</taxon>
        <taxon>Eublepharinae</taxon>
        <taxon>Eublepharis</taxon>
    </lineage>
</organism>
<evidence type="ECO:0000259" key="13">
    <source>
        <dbReference type="PROSITE" id="PS50157"/>
    </source>
</evidence>
<keyword evidence="9" id="KW-0804">Transcription</keyword>
<dbReference type="FunFam" id="3.30.160.60:FF:000056">
    <property type="entry name" value="Zinc finger and SCAN domain-containing 20"/>
    <property type="match status" value="1"/>
</dbReference>
<gene>
    <name evidence="16" type="primary">LOC129328705</name>
</gene>
<comment type="subcellular location">
    <subcellularLocation>
        <location evidence="1">Nucleus</location>
    </subcellularLocation>
</comment>
<feature type="domain" description="C2H2-type" evidence="13">
    <location>
        <begin position="430"/>
        <end position="457"/>
    </location>
</feature>
<dbReference type="SUPFAM" id="SSF57667">
    <property type="entry name" value="beta-beta-alpha zinc fingers"/>
    <property type="match status" value="4"/>
</dbReference>
<keyword evidence="6" id="KW-0862">Zinc</keyword>
<keyword evidence="7" id="KW-0805">Transcription regulation</keyword>
<dbReference type="FunFam" id="1.10.4020.10:FF:000001">
    <property type="entry name" value="zinc finger protein 263 isoform X1"/>
    <property type="match status" value="1"/>
</dbReference>
<dbReference type="KEGG" id="emc:129328705"/>
<evidence type="ECO:0000256" key="6">
    <source>
        <dbReference type="ARBA" id="ARBA00022833"/>
    </source>
</evidence>
<dbReference type="FunFam" id="3.30.160.60:FF:001562">
    <property type="entry name" value="Zinc finger protein 449"/>
    <property type="match status" value="1"/>
</dbReference>
<dbReference type="SMART" id="SM00431">
    <property type="entry name" value="SCAN"/>
    <property type="match status" value="1"/>
</dbReference>
<dbReference type="InterPro" id="IPR036236">
    <property type="entry name" value="Znf_C2H2_sf"/>
</dbReference>
<evidence type="ECO:0000256" key="2">
    <source>
        <dbReference type="ARBA" id="ARBA00006991"/>
    </source>
</evidence>
<evidence type="ECO:0000256" key="3">
    <source>
        <dbReference type="ARBA" id="ARBA00022723"/>
    </source>
</evidence>
<keyword evidence="10" id="KW-0539">Nucleus</keyword>
<dbReference type="RefSeq" id="XP_054833918.1">
    <property type="nucleotide sequence ID" value="XM_054977943.1"/>
</dbReference>
<feature type="region of interest" description="Disordered" evidence="12">
    <location>
        <begin position="20"/>
        <end position="63"/>
    </location>
</feature>
<evidence type="ECO:0000256" key="1">
    <source>
        <dbReference type="ARBA" id="ARBA00004123"/>
    </source>
</evidence>
<keyword evidence="15" id="KW-1185">Reference proteome</keyword>
<dbReference type="Pfam" id="PF02023">
    <property type="entry name" value="SCAN"/>
    <property type="match status" value="1"/>
</dbReference>
<feature type="domain" description="C2H2-type" evidence="13">
    <location>
        <begin position="458"/>
        <end position="485"/>
    </location>
</feature>